<proteinExistence type="predicted"/>
<dbReference type="AlphaFoldDB" id="A0A9P1M9W7"/>
<dbReference type="Gene3D" id="3.60.10.10">
    <property type="entry name" value="Endonuclease/exonuclease/phosphatase"/>
    <property type="match status" value="1"/>
</dbReference>
<dbReference type="InterPro" id="IPR005135">
    <property type="entry name" value="Endo/exonuclease/phosphatase"/>
</dbReference>
<dbReference type="Pfam" id="PF03372">
    <property type="entry name" value="Exo_endo_phos"/>
    <property type="match status" value="1"/>
</dbReference>
<dbReference type="OrthoDB" id="47488at2759"/>
<dbReference type="GO" id="GO:0003824">
    <property type="term" value="F:catalytic activity"/>
    <property type="evidence" value="ECO:0007669"/>
    <property type="project" value="InterPro"/>
</dbReference>
<gene>
    <name evidence="2" type="ORF">PPNO1_LOCUS5342</name>
</gene>
<dbReference type="CDD" id="cd04486">
    <property type="entry name" value="YhcR_OBF_like"/>
    <property type="match status" value="1"/>
</dbReference>
<sequence length="569" mass="61532">MKTVGPLFAAISGAVAVTIAEINGDRFISPYNGKAVTGLEGLVTAVTSSGIYLRSTNPDDDVTTSESLYVFGSNTAKQVAVGDIITLDGKVTEYRSAVDYLFLTELSSPTGVTILSSGNEVQPLVIGKDTLSPPTSSFSSLDEGGVYGVPNNASLISVANPKLQPEEYGLDFWESLMGELVTVKGAYGVSRPNQYGDVWIRGDWKVTGENKQGGVTMSDEDANPETIMGDYYGDITGVVYYAFGFYRILPLTHITPLRNSSAEHDPVGFSSTGTCKGLTIADYNAENLAPTSTHLPQVVDQIVNKLRTPDLIFLQEVQDNSGPTNDGVVSANVTLSILTQSIFETSGVRYDFAEVAPEDGMDGGQPGGNIRCAYIYRPDIVELYKPNQGGSLDANEVLDGPALKYNPGRIDPTNAAWDASRKPLVAAWRAVKGAKKPFFTVNVHFTSKGVDQRATQADVTASFIAQILEKDPKAYVIAAGDFNEFVQVQPLRIFTEKSGLTDLDEVAHIATNERYTYLFDMNSQALDHTFVSPAAGCGVQYQHMHLNTWQNYDDQVSDHDPSVAKFHLC</sequence>
<name>A0A9P1M9W7_9PEZI</name>
<accession>A0A9P1M9W7</accession>
<evidence type="ECO:0000313" key="3">
    <source>
        <dbReference type="Proteomes" id="UP000838763"/>
    </source>
</evidence>
<feature type="domain" description="Endonuclease/exonuclease/phosphatase" evidence="1">
    <location>
        <begin position="283"/>
        <end position="559"/>
    </location>
</feature>
<dbReference type="Proteomes" id="UP000838763">
    <property type="component" value="Unassembled WGS sequence"/>
</dbReference>
<dbReference type="EMBL" id="CALLCH030000012">
    <property type="protein sequence ID" value="CAI4215634.1"/>
    <property type="molecule type" value="Genomic_DNA"/>
</dbReference>
<dbReference type="PANTHER" id="PTHR42834">
    <property type="entry name" value="ENDONUCLEASE/EXONUCLEASE/PHOSPHATASE FAMILY PROTEIN (AFU_ORTHOLOGUE AFUA_3G09210)"/>
    <property type="match status" value="1"/>
</dbReference>
<keyword evidence="3" id="KW-1185">Reference proteome</keyword>
<evidence type="ECO:0000259" key="1">
    <source>
        <dbReference type="Pfam" id="PF03372"/>
    </source>
</evidence>
<dbReference type="InterPro" id="IPR036691">
    <property type="entry name" value="Endo/exonu/phosph_ase_sf"/>
</dbReference>
<comment type="caution">
    <text evidence="2">The sequence shown here is derived from an EMBL/GenBank/DDBJ whole genome shotgun (WGS) entry which is preliminary data.</text>
</comment>
<protein>
    <recommendedName>
        <fullName evidence="1">Endonuclease/exonuclease/phosphatase domain-containing protein</fullName>
    </recommendedName>
</protein>
<dbReference type="SUPFAM" id="SSF56219">
    <property type="entry name" value="DNase I-like"/>
    <property type="match status" value="1"/>
</dbReference>
<evidence type="ECO:0000313" key="2">
    <source>
        <dbReference type="EMBL" id="CAI4215634.1"/>
    </source>
</evidence>
<organism evidence="2 3">
    <name type="scientific">Parascedosporium putredinis</name>
    <dbReference type="NCBI Taxonomy" id="1442378"/>
    <lineage>
        <taxon>Eukaryota</taxon>
        <taxon>Fungi</taxon>
        <taxon>Dikarya</taxon>
        <taxon>Ascomycota</taxon>
        <taxon>Pezizomycotina</taxon>
        <taxon>Sordariomycetes</taxon>
        <taxon>Hypocreomycetidae</taxon>
        <taxon>Microascales</taxon>
        <taxon>Microascaceae</taxon>
        <taxon>Parascedosporium</taxon>
    </lineage>
</organism>
<reference evidence="2" key="1">
    <citation type="submission" date="2022-11" db="EMBL/GenBank/DDBJ databases">
        <authorList>
            <person name="Scott C."/>
            <person name="Bruce N."/>
        </authorList>
    </citation>
    <scope>NUCLEOTIDE SEQUENCE</scope>
</reference>
<dbReference type="PANTHER" id="PTHR42834:SF1">
    <property type="entry name" value="ENDONUCLEASE_EXONUCLEASE_PHOSPHATASE FAMILY PROTEIN (AFU_ORTHOLOGUE AFUA_3G09210)"/>
    <property type="match status" value="1"/>
</dbReference>